<dbReference type="GO" id="GO:0046521">
    <property type="term" value="P:sphingoid catabolic process"/>
    <property type="evidence" value="ECO:0007669"/>
    <property type="project" value="TreeGrafter"/>
</dbReference>
<dbReference type="PANTHER" id="PTHR28026">
    <property type="entry name" value="DUF962 DOMAIN PROTEIN (AFU_ORTHOLOGUE AFUA_8G05310)"/>
    <property type="match status" value="1"/>
</dbReference>
<feature type="transmembrane region" description="Helical" evidence="1">
    <location>
        <begin position="80"/>
        <end position="99"/>
    </location>
</feature>
<dbReference type="InterPro" id="IPR009305">
    <property type="entry name" value="Mpo1-like"/>
</dbReference>
<name>A0AA48KUT4_9ALTE</name>
<evidence type="ECO:0000313" key="3">
    <source>
        <dbReference type="Proteomes" id="UP001333710"/>
    </source>
</evidence>
<feature type="transmembrane region" description="Helical" evidence="1">
    <location>
        <begin position="27"/>
        <end position="48"/>
    </location>
</feature>
<sequence length="159" mass="18457">MIQQIETRQIDTLLNEYGESHQNKTNILIHAIAVPSIYWVTIALIWSIPVPEFLVLMDITFAHVLAIPVLYYYFRLSGPIGAAMTLLTIAVFMSIEALYLQGVNIWQLSLVLFVVMWILQFVGHHIEGKKPSFFKDLQFLLIGPAWWWGHWLKRLGIEY</sequence>
<keyword evidence="1" id="KW-0812">Transmembrane</keyword>
<keyword evidence="3" id="KW-1185">Reference proteome</keyword>
<protein>
    <recommendedName>
        <fullName evidence="4">DUF962 domain-containing protein</fullName>
    </recommendedName>
</protein>
<accession>A0AA48KUT4</accession>
<feature type="transmembrane region" description="Helical" evidence="1">
    <location>
        <begin position="54"/>
        <end position="73"/>
    </location>
</feature>
<evidence type="ECO:0000256" key="1">
    <source>
        <dbReference type="SAM" id="Phobius"/>
    </source>
</evidence>
<reference evidence="2" key="1">
    <citation type="submission" date="2023-01" db="EMBL/GenBank/DDBJ databases">
        <title>Complete genome sequence of Planctobacterium marinum strain Dej080120_11.</title>
        <authorList>
            <person name="Ueki S."/>
            <person name="Maruyama F."/>
        </authorList>
    </citation>
    <scope>NUCLEOTIDE SEQUENCE</scope>
    <source>
        <strain evidence="2">Dej080120_11</strain>
    </source>
</reference>
<dbReference type="Pfam" id="PF06127">
    <property type="entry name" value="Mpo1-like"/>
    <property type="match status" value="1"/>
</dbReference>
<keyword evidence="1" id="KW-0472">Membrane</keyword>
<dbReference type="GO" id="GO:0016020">
    <property type="term" value="C:membrane"/>
    <property type="evidence" value="ECO:0007669"/>
    <property type="project" value="GOC"/>
</dbReference>
<proteinExistence type="predicted"/>
<dbReference type="EMBL" id="AP027272">
    <property type="protein sequence ID" value="BDX06770.1"/>
    <property type="molecule type" value="Genomic_DNA"/>
</dbReference>
<dbReference type="PANTHER" id="PTHR28026:SF9">
    <property type="entry name" value="2-HYDROXY-PALMITIC ACID DIOXYGENASE MPO1"/>
    <property type="match status" value="1"/>
</dbReference>
<organism evidence="2 3">
    <name type="scientific">Planctobacterium marinum</name>
    <dbReference type="NCBI Taxonomy" id="1631968"/>
    <lineage>
        <taxon>Bacteria</taxon>
        <taxon>Pseudomonadati</taxon>
        <taxon>Pseudomonadota</taxon>
        <taxon>Gammaproteobacteria</taxon>
        <taxon>Alteromonadales</taxon>
        <taxon>Alteromonadaceae</taxon>
        <taxon>Planctobacterium</taxon>
    </lineage>
</organism>
<evidence type="ECO:0008006" key="4">
    <source>
        <dbReference type="Google" id="ProtNLM"/>
    </source>
</evidence>
<keyword evidence="1" id="KW-1133">Transmembrane helix</keyword>
<dbReference type="AlphaFoldDB" id="A0AA48KUT4"/>
<evidence type="ECO:0000313" key="2">
    <source>
        <dbReference type="EMBL" id="BDX06770.1"/>
    </source>
</evidence>
<dbReference type="RefSeq" id="WP_338292771.1">
    <property type="nucleotide sequence ID" value="NZ_AP027272.1"/>
</dbReference>
<dbReference type="KEGG" id="pmaw:MACH26_22910"/>
<dbReference type="Proteomes" id="UP001333710">
    <property type="component" value="Chromosome"/>
</dbReference>
<gene>
    <name evidence="2" type="ORF">MACH26_22910</name>
</gene>
<feature type="transmembrane region" description="Helical" evidence="1">
    <location>
        <begin position="105"/>
        <end position="123"/>
    </location>
</feature>